<evidence type="ECO:0008006" key="4">
    <source>
        <dbReference type="Google" id="ProtNLM"/>
    </source>
</evidence>
<dbReference type="AlphaFoldDB" id="F4L0K2"/>
<gene>
    <name evidence="2" type="ordered locus">Halhy_0605</name>
</gene>
<accession>F4L0K2</accession>
<dbReference type="EMBL" id="CP002691">
    <property type="protein sequence ID" value="AEE48514.1"/>
    <property type="molecule type" value="Genomic_DNA"/>
</dbReference>
<keyword evidence="3" id="KW-1185">Reference proteome</keyword>
<dbReference type="eggNOG" id="COG0457">
    <property type="taxonomic scope" value="Bacteria"/>
</dbReference>
<proteinExistence type="predicted"/>
<evidence type="ECO:0000313" key="2">
    <source>
        <dbReference type="EMBL" id="AEE48514.1"/>
    </source>
</evidence>
<dbReference type="RefSeq" id="WP_013763078.1">
    <property type="nucleotide sequence ID" value="NC_015510.1"/>
</dbReference>
<protein>
    <recommendedName>
        <fullName evidence="4">Asparagine synthetase B</fullName>
    </recommendedName>
</protein>
<evidence type="ECO:0000256" key="1">
    <source>
        <dbReference type="SAM" id="SignalP"/>
    </source>
</evidence>
<dbReference type="Pfam" id="PF11138">
    <property type="entry name" value="DUF2911"/>
    <property type="match status" value="1"/>
</dbReference>
<evidence type="ECO:0000313" key="3">
    <source>
        <dbReference type="Proteomes" id="UP000008461"/>
    </source>
</evidence>
<dbReference type="Proteomes" id="UP000008461">
    <property type="component" value="Chromosome"/>
</dbReference>
<dbReference type="STRING" id="760192.Halhy_0605"/>
<name>F4L0K2_HALH1</name>
<reference key="2">
    <citation type="submission" date="2011-04" db="EMBL/GenBank/DDBJ databases">
        <title>Complete sequence of chromosome of Haliscomenobacter hydrossis DSM 1100.</title>
        <authorList>
            <consortium name="US DOE Joint Genome Institute (JGI-PGF)"/>
            <person name="Lucas S."/>
            <person name="Han J."/>
            <person name="Lapidus A."/>
            <person name="Bruce D."/>
            <person name="Goodwin L."/>
            <person name="Pitluck S."/>
            <person name="Peters L."/>
            <person name="Kyrpides N."/>
            <person name="Mavromatis K."/>
            <person name="Ivanova N."/>
            <person name="Ovchinnikova G."/>
            <person name="Pagani I."/>
            <person name="Daligault H."/>
            <person name="Detter J.C."/>
            <person name="Han C."/>
            <person name="Land M."/>
            <person name="Hauser L."/>
            <person name="Markowitz V."/>
            <person name="Cheng J.-F."/>
            <person name="Hugenholtz P."/>
            <person name="Woyke T."/>
            <person name="Wu D."/>
            <person name="Verbarg S."/>
            <person name="Frueling A."/>
            <person name="Brambilla E."/>
            <person name="Klenk H.-P."/>
            <person name="Eisen J.A."/>
        </authorList>
    </citation>
    <scope>NUCLEOTIDE SEQUENCE</scope>
    <source>
        <strain>DSM 1100</strain>
    </source>
</reference>
<reference evidence="2 3" key="1">
    <citation type="journal article" date="2011" name="Stand. Genomic Sci.">
        <title>Complete genome sequence of Haliscomenobacter hydrossis type strain (O).</title>
        <authorList>
            <consortium name="US DOE Joint Genome Institute (JGI-PGF)"/>
            <person name="Daligault H."/>
            <person name="Lapidus A."/>
            <person name="Zeytun A."/>
            <person name="Nolan M."/>
            <person name="Lucas S."/>
            <person name="Del Rio T.G."/>
            <person name="Tice H."/>
            <person name="Cheng J.F."/>
            <person name="Tapia R."/>
            <person name="Han C."/>
            <person name="Goodwin L."/>
            <person name="Pitluck S."/>
            <person name="Liolios K."/>
            <person name="Pagani I."/>
            <person name="Ivanova N."/>
            <person name="Huntemann M."/>
            <person name="Mavromatis K."/>
            <person name="Mikhailova N."/>
            <person name="Pati A."/>
            <person name="Chen A."/>
            <person name="Palaniappan K."/>
            <person name="Land M."/>
            <person name="Hauser L."/>
            <person name="Brambilla E.M."/>
            <person name="Rohde M."/>
            <person name="Verbarg S."/>
            <person name="Goker M."/>
            <person name="Bristow J."/>
            <person name="Eisen J.A."/>
            <person name="Markowitz V."/>
            <person name="Hugenholtz P."/>
            <person name="Kyrpides N.C."/>
            <person name="Klenk H.P."/>
            <person name="Woyke T."/>
        </authorList>
    </citation>
    <scope>NUCLEOTIDE SEQUENCE [LARGE SCALE GENOMIC DNA]</scope>
    <source>
        <strain evidence="3">ATCC 27775 / DSM 1100 / LMG 10767 / O</strain>
    </source>
</reference>
<feature type="signal peptide" evidence="1">
    <location>
        <begin position="1"/>
        <end position="21"/>
    </location>
</feature>
<sequence length="194" mass="21787">MKPSVLLLLLLLLGTSLELSAQKLPGLDKSPMDVSYYPHDFAHDRKFAPDKIGGADAVAVVRVIYSRPAKKEREVFGKLIPFGKIWRLGANEATEIKFYQDVTFGGKMVKAGTYALFAIPDQNEWTIVLNSELDHWGAYSYKENLDVLRVVVPVKSTTDVVENLAIAFEKADVKATTMRIAWDKTMVEIPVEWK</sequence>
<keyword evidence="1" id="KW-0732">Signal</keyword>
<feature type="chain" id="PRO_5003317382" description="Asparagine synthetase B" evidence="1">
    <location>
        <begin position="22"/>
        <end position="194"/>
    </location>
</feature>
<dbReference type="InterPro" id="IPR021314">
    <property type="entry name" value="DUF2911"/>
</dbReference>
<dbReference type="HOGENOM" id="CLU_107963_0_0_10"/>
<organism evidence="2 3">
    <name type="scientific">Haliscomenobacter hydrossis (strain ATCC 27775 / DSM 1100 / LMG 10767 / O)</name>
    <dbReference type="NCBI Taxonomy" id="760192"/>
    <lineage>
        <taxon>Bacteria</taxon>
        <taxon>Pseudomonadati</taxon>
        <taxon>Bacteroidota</taxon>
        <taxon>Saprospiria</taxon>
        <taxon>Saprospirales</taxon>
        <taxon>Haliscomenobacteraceae</taxon>
        <taxon>Haliscomenobacter</taxon>
    </lineage>
</organism>
<dbReference type="KEGG" id="hhy:Halhy_0605"/>
<dbReference type="OrthoDB" id="195456at2"/>